<dbReference type="Pfam" id="PF03330">
    <property type="entry name" value="DPBB_1"/>
    <property type="match status" value="1"/>
</dbReference>
<evidence type="ECO:0000256" key="3">
    <source>
        <dbReference type="HAMAP-Rule" id="MF_02071"/>
    </source>
</evidence>
<organism evidence="6 7">
    <name type="scientific">Erythrobacter litoralis</name>
    <dbReference type="NCBI Taxonomy" id="39960"/>
    <lineage>
        <taxon>Bacteria</taxon>
        <taxon>Pseudomonadati</taxon>
        <taxon>Pseudomonadota</taxon>
        <taxon>Alphaproteobacteria</taxon>
        <taxon>Sphingomonadales</taxon>
        <taxon>Erythrobacteraceae</taxon>
        <taxon>Erythrobacter/Porphyrobacter group</taxon>
        <taxon>Erythrobacter</taxon>
    </lineage>
</organism>
<name>A0A074N3Z0_9SPHN</name>
<dbReference type="EMBL" id="JMIX01000009">
    <property type="protein sequence ID" value="KEO92642.1"/>
    <property type="molecule type" value="Genomic_DNA"/>
</dbReference>
<evidence type="ECO:0000256" key="2">
    <source>
        <dbReference type="ARBA" id="ARBA00023316"/>
    </source>
</evidence>
<evidence type="ECO:0000256" key="4">
    <source>
        <dbReference type="RuleBase" id="RU003495"/>
    </source>
</evidence>
<keyword evidence="7" id="KW-1185">Reference proteome</keyword>
<comment type="function">
    <text evidence="3">Lytic transglycosylase with a strong preference for naked glycan strands that lack stem peptides.</text>
</comment>
<dbReference type="SUPFAM" id="SSF50685">
    <property type="entry name" value="Barwin-like endoglucanases"/>
    <property type="match status" value="1"/>
</dbReference>
<dbReference type="GO" id="GO:0000270">
    <property type="term" value="P:peptidoglycan metabolic process"/>
    <property type="evidence" value="ECO:0007669"/>
    <property type="project" value="UniProtKB-UniRule"/>
</dbReference>
<dbReference type="InterPro" id="IPR036908">
    <property type="entry name" value="RlpA-like_sf"/>
</dbReference>
<sequence precursor="true">MAAALPLAIGLAGLSALPVQAQENLAEDTGETANAAAAPAKSANPAIRETLAAPSGDAMPPAATPASADEARPASFAAAFEPLAEAPRPDLAVPQSAVDLTIIEPEVETPAFRSLGTGSASYYGRRFHGRRTANGERFDMNALTAAHRTLPFGSLVRVTNPANGRSVTVRINDRGPFARGRVIDVSRAAAKELGLIQRGHGPVELELLE</sequence>
<dbReference type="InterPro" id="IPR009009">
    <property type="entry name" value="RlpA-like_DPBB"/>
</dbReference>
<dbReference type="GO" id="GO:0071555">
    <property type="term" value="P:cell wall organization"/>
    <property type="evidence" value="ECO:0007669"/>
    <property type="project" value="UniProtKB-KW"/>
</dbReference>
<gene>
    <name evidence="3" type="primary">rlpA</name>
    <name evidence="6" type="ORF">EH32_15405</name>
</gene>
<feature type="signal peptide" evidence="3">
    <location>
        <begin position="1"/>
        <end position="21"/>
    </location>
</feature>
<dbReference type="CDD" id="cd22268">
    <property type="entry name" value="DPBB_RlpA-like"/>
    <property type="match status" value="1"/>
</dbReference>
<feature type="chain" id="PRO_5009982493" description="Endolytic peptidoglycan transglycosylase RlpA" evidence="3">
    <location>
        <begin position="22"/>
        <end position="209"/>
    </location>
</feature>
<dbReference type="PANTHER" id="PTHR34183">
    <property type="entry name" value="ENDOLYTIC PEPTIDOGLYCAN TRANSGLYCOSYLASE RLPA"/>
    <property type="match status" value="1"/>
</dbReference>
<keyword evidence="3" id="KW-0732">Signal</keyword>
<evidence type="ECO:0000313" key="6">
    <source>
        <dbReference type="EMBL" id="KEO92642.1"/>
    </source>
</evidence>
<dbReference type="AlphaFoldDB" id="A0A074N3Z0"/>
<dbReference type="EC" id="4.2.2.-" evidence="3"/>
<feature type="domain" description="RlpA-like protein double-psi beta-barrel" evidence="5">
    <location>
        <begin position="117"/>
        <end position="204"/>
    </location>
</feature>
<dbReference type="HAMAP" id="MF_02071">
    <property type="entry name" value="RlpA"/>
    <property type="match status" value="1"/>
</dbReference>
<dbReference type="PANTHER" id="PTHR34183:SF8">
    <property type="entry name" value="ENDOLYTIC PEPTIDOGLYCAN TRANSGLYCOSYLASE RLPA-RELATED"/>
    <property type="match status" value="1"/>
</dbReference>
<dbReference type="GO" id="GO:0008932">
    <property type="term" value="F:lytic endotransglycosylase activity"/>
    <property type="evidence" value="ECO:0007669"/>
    <property type="project" value="UniProtKB-UniRule"/>
</dbReference>
<dbReference type="Gene3D" id="2.40.40.10">
    <property type="entry name" value="RlpA-like domain"/>
    <property type="match status" value="1"/>
</dbReference>
<proteinExistence type="inferred from homology"/>
<accession>A0A074N3Z0</accession>
<keyword evidence="1 3" id="KW-0456">Lyase</keyword>
<evidence type="ECO:0000259" key="5">
    <source>
        <dbReference type="Pfam" id="PF03330"/>
    </source>
</evidence>
<dbReference type="InterPro" id="IPR012997">
    <property type="entry name" value="RplA"/>
</dbReference>
<comment type="caution">
    <text evidence="6">The sequence shown here is derived from an EMBL/GenBank/DDBJ whole genome shotgun (WGS) entry which is preliminary data.</text>
</comment>
<dbReference type="NCBIfam" id="TIGR00413">
    <property type="entry name" value="rlpA"/>
    <property type="match status" value="1"/>
</dbReference>
<evidence type="ECO:0000313" key="7">
    <source>
        <dbReference type="Proteomes" id="UP000027866"/>
    </source>
</evidence>
<keyword evidence="2 3" id="KW-0961">Cell wall biogenesis/degradation</keyword>
<protein>
    <recommendedName>
        <fullName evidence="3">Endolytic peptidoglycan transglycosylase RlpA</fullName>
        <ecNumber evidence="3">4.2.2.-</ecNumber>
    </recommendedName>
</protein>
<dbReference type="Proteomes" id="UP000027866">
    <property type="component" value="Unassembled WGS sequence"/>
</dbReference>
<reference evidence="6 7" key="1">
    <citation type="submission" date="2014-04" db="EMBL/GenBank/DDBJ databases">
        <title>A comprehensive comparison of genomes of Erythrobacter spp. Strains.</title>
        <authorList>
            <person name="Zheng Q."/>
        </authorList>
    </citation>
    <scope>NUCLEOTIDE SEQUENCE [LARGE SCALE GENOMIC DNA]</scope>
    <source>
        <strain evidence="6 7">DSM 8509</strain>
    </source>
</reference>
<evidence type="ECO:0000256" key="1">
    <source>
        <dbReference type="ARBA" id="ARBA00023239"/>
    </source>
</evidence>
<dbReference type="InterPro" id="IPR034718">
    <property type="entry name" value="RlpA"/>
</dbReference>
<comment type="similarity">
    <text evidence="3 4">Belongs to the RlpA family.</text>
</comment>